<name>A0ABT9U7X9_PAEHA</name>
<keyword evidence="2" id="KW-1185">Reference proteome</keyword>
<sequence>MRVGEVLIKDTCDADSRTIAEAILKNAGFKFQIDELTLEWAQQTYNCSIWEPRPWPGQTNLKRR</sequence>
<gene>
    <name evidence="1" type="ORF">J2T15_003779</name>
</gene>
<evidence type="ECO:0000313" key="2">
    <source>
        <dbReference type="Proteomes" id="UP001229346"/>
    </source>
</evidence>
<proteinExistence type="predicted"/>
<dbReference type="EMBL" id="JAUSSU010000007">
    <property type="protein sequence ID" value="MDQ0114324.1"/>
    <property type="molecule type" value="Genomic_DNA"/>
</dbReference>
<protein>
    <submittedName>
        <fullName evidence="1">Uncharacterized protein</fullName>
    </submittedName>
</protein>
<comment type="caution">
    <text evidence="1">The sequence shown here is derived from an EMBL/GenBank/DDBJ whole genome shotgun (WGS) entry which is preliminary data.</text>
</comment>
<accession>A0ABT9U7X9</accession>
<evidence type="ECO:0000313" key="1">
    <source>
        <dbReference type="EMBL" id="MDQ0114324.1"/>
    </source>
</evidence>
<dbReference type="Proteomes" id="UP001229346">
    <property type="component" value="Unassembled WGS sequence"/>
</dbReference>
<reference evidence="1 2" key="1">
    <citation type="submission" date="2023-07" db="EMBL/GenBank/DDBJ databases">
        <title>Sorghum-associated microbial communities from plants grown in Nebraska, USA.</title>
        <authorList>
            <person name="Schachtman D."/>
        </authorList>
    </citation>
    <scope>NUCLEOTIDE SEQUENCE [LARGE SCALE GENOMIC DNA]</scope>
    <source>
        <strain evidence="1 2">CC482</strain>
    </source>
</reference>
<organism evidence="1 2">
    <name type="scientific">Paenibacillus harenae</name>
    <dbReference type="NCBI Taxonomy" id="306543"/>
    <lineage>
        <taxon>Bacteria</taxon>
        <taxon>Bacillati</taxon>
        <taxon>Bacillota</taxon>
        <taxon>Bacilli</taxon>
        <taxon>Bacillales</taxon>
        <taxon>Paenibacillaceae</taxon>
        <taxon>Paenibacillus</taxon>
    </lineage>
</organism>